<gene>
    <name evidence="1" type="ORF">GCM10022215_17930</name>
</gene>
<dbReference type="RefSeq" id="WP_344732991.1">
    <property type="nucleotide sequence ID" value="NZ_BAAAZH010000012.1"/>
</dbReference>
<evidence type="ECO:0000313" key="2">
    <source>
        <dbReference type="Proteomes" id="UP001501495"/>
    </source>
</evidence>
<protein>
    <recommendedName>
        <fullName evidence="3">Phage tail protein</fullName>
    </recommendedName>
</protein>
<dbReference type="EMBL" id="BAAAZH010000012">
    <property type="protein sequence ID" value="GAA4117377.1"/>
    <property type="molecule type" value="Genomic_DNA"/>
</dbReference>
<proteinExistence type="predicted"/>
<sequence length="203" mass="21724">MTSFSQRVVAALGEAYRTAAGPLLEDLVTALTAPIEDTDNLLTPFGSDPWARFFDLDVTTDPAWLGQVIGTVVPPGLTNAEAVAYIRQRSAWKRGTPAAMTAAITPLLVGNKRVTLFERDGSPWRLRVMVFTAELAAGKTLADVTAAAETQRPIGIVLTTEQRAGVTYSHLTNLHGPTFAAEATAFPNYSDAINHLPETGTEV</sequence>
<organism evidence="1 2">
    <name type="scientific">Nocardioides fonticola</name>
    <dbReference type="NCBI Taxonomy" id="450363"/>
    <lineage>
        <taxon>Bacteria</taxon>
        <taxon>Bacillati</taxon>
        <taxon>Actinomycetota</taxon>
        <taxon>Actinomycetes</taxon>
        <taxon>Propionibacteriales</taxon>
        <taxon>Nocardioidaceae</taxon>
        <taxon>Nocardioides</taxon>
    </lineage>
</organism>
<keyword evidence="2" id="KW-1185">Reference proteome</keyword>
<accession>A0ABP7XHK5</accession>
<evidence type="ECO:0000313" key="1">
    <source>
        <dbReference type="EMBL" id="GAA4117377.1"/>
    </source>
</evidence>
<name>A0ABP7XHK5_9ACTN</name>
<dbReference type="Proteomes" id="UP001501495">
    <property type="component" value="Unassembled WGS sequence"/>
</dbReference>
<reference evidence="2" key="1">
    <citation type="journal article" date="2019" name="Int. J. Syst. Evol. Microbiol.">
        <title>The Global Catalogue of Microorganisms (GCM) 10K type strain sequencing project: providing services to taxonomists for standard genome sequencing and annotation.</title>
        <authorList>
            <consortium name="The Broad Institute Genomics Platform"/>
            <consortium name="The Broad Institute Genome Sequencing Center for Infectious Disease"/>
            <person name="Wu L."/>
            <person name="Ma J."/>
        </authorList>
    </citation>
    <scope>NUCLEOTIDE SEQUENCE [LARGE SCALE GENOMIC DNA]</scope>
    <source>
        <strain evidence="2">JCM 16703</strain>
    </source>
</reference>
<comment type="caution">
    <text evidence="1">The sequence shown here is derived from an EMBL/GenBank/DDBJ whole genome shotgun (WGS) entry which is preliminary data.</text>
</comment>
<evidence type="ECO:0008006" key="3">
    <source>
        <dbReference type="Google" id="ProtNLM"/>
    </source>
</evidence>